<dbReference type="FunFam" id="2.60.40.1730:FF:000004">
    <property type="entry name" value="Leukotriene A(4) hydrolase"/>
    <property type="match status" value="1"/>
</dbReference>
<comment type="subcellular location">
    <subcellularLocation>
        <location evidence="1 13">Cytoplasm</location>
    </subcellularLocation>
</comment>
<protein>
    <recommendedName>
        <fullName evidence="13">Leukotriene A(4) hydrolase</fullName>
        <shortName evidence="13">LTA-4 hydrolase</shortName>
        <ecNumber evidence="13">3.3.2.6</ecNumber>
    </recommendedName>
</protein>
<dbReference type="GO" id="GO:0004463">
    <property type="term" value="F:leukotriene-A4 hydrolase activity"/>
    <property type="evidence" value="ECO:0007669"/>
    <property type="project" value="UniProtKB-EC"/>
</dbReference>
<keyword evidence="7 13" id="KW-0378">Hydrolase</keyword>
<dbReference type="Gene3D" id="1.10.390.10">
    <property type="entry name" value="Neutral Protease Domain 2"/>
    <property type="match status" value="1"/>
</dbReference>
<evidence type="ECO:0000256" key="12">
    <source>
        <dbReference type="PIRSR" id="PIRSR612777-3"/>
    </source>
</evidence>
<dbReference type="FunFam" id="1.25.40.320:FF:000001">
    <property type="entry name" value="Leukotriene A(4) hydrolase"/>
    <property type="match status" value="1"/>
</dbReference>
<dbReference type="CDD" id="cd09599">
    <property type="entry name" value="M1_LTA4H"/>
    <property type="match status" value="1"/>
</dbReference>
<evidence type="ECO:0000313" key="15">
    <source>
        <dbReference type="Proteomes" id="UP000694845"/>
    </source>
</evidence>
<evidence type="ECO:0000256" key="4">
    <source>
        <dbReference type="ARBA" id="ARBA00022490"/>
    </source>
</evidence>
<dbReference type="InterPro" id="IPR027268">
    <property type="entry name" value="Peptidase_M4/M1_CTD_sf"/>
</dbReference>
<dbReference type="InterPro" id="IPR038502">
    <property type="entry name" value="M1_LTA-4_hydro/amino_C_sf"/>
</dbReference>
<evidence type="ECO:0000256" key="5">
    <source>
        <dbReference type="ARBA" id="ARBA00022670"/>
    </source>
</evidence>
<dbReference type="InterPro" id="IPR042097">
    <property type="entry name" value="Aminopeptidase_N-like_N_sf"/>
</dbReference>
<feature type="binding site" evidence="11">
    <location>
        <begin position="567"/>
        <end position="569"/>
    </location>
    <ligand>
        <name>a peptide</name>
        <dbReference type="ChEBI" id="CHEBI:60466"/>
    </ligand>
</feature>
<dbReference type="FunFam" id="3.30.2010.30:FF:000001">
    <property type="entry name" value="Leukotriene A(4) hydrolase"/>
    <property type="match status" value="1"/>
</dbReference>
<dbReference type="SUPFAM" id="SSF63737">
    <property type="entry name" value="Leukotriene A4 hydrolase N-terminal domain"/>
    <property type="match status" value="1"/>
</dbReference>
<feature type="binding site" evidence="12">
    <location>
        <position position="322"/>
    </location>
    <ligand>
        <name>Zn(2+)</name>
        <dbReference type="ChEBI" id="CHEBI:29105"/>
        <note>catalytic</note>
    </ligand>
</feature>
<dbReference type="OrthoDB" id="79562at2759"/>
<evidence type="ECO:0000256" key="2">
    <source>
        <dbReference type="ARBA" id="ARBA00004716"/>
    </source>
</evidence>
<feature type="binding site" evidence="11">
    <location>
        <begin position="270"/>
        <end position="275"/>
    </location>
    <ligand>
        <name>a peptide</name>
        <dbReference type="ChEBI" id="CHEBI:60466"/>
    </ligand>
</feature>
<dbReference type="GO" id="GO:0019370">
    <property type="term" value="P:leukotriene biosynthetic process"/>
    <property type="evidence" value="ECO:0007669"/>
    <property type="project" value="UniProtKB-KW"/>
</dbReference>
<name>A0A8B7ZKF2_ACAPL</name>
<dbReference type="RefSeq" id="XP_022105370.1">
    <property type="nucleotide sequence ID" value="XM_022249678.1"/>
</dbReference>
<dbReference type="PRINTS" id="PR00756">
    <property type="entry name" value="ALADIPTASE"/>
</dbReference>
<comment type="pathway">
    <text evidence="2 13">Lipid metabolism; leukotriene B4 biosynthesis.</text>
</comment>
<evidence type="ECO:0000259" key="14">
    <source>
        <dbReference type="SMART" id="SM01263"/>
    </source>
</evidence>
<keyword evidence="15" id="KW-1185">Reference proteome</keyword>
<dbReference type="InterPro" id="IPR016024">
    <property type="entry name" value="ARM-type_fold"/>
</dbReference>
<dbReference type="Gene3D" id="1.25.40.320">
    <property type="entry name" value="Peptidase M1, leukotriene A4 hydrolase/aminopeptidase C-terminal domain"/>
    <property type="match status" value="1"/>
</dbReference>
<dbReference type="GO" id="GO:0005829">
    <property type="term" value="C:cytosol"/>
    <property type="evidence" value="ECO:0007669"/>
    <property type="project" value="TreeGrafter"/>
</dbReference>
<dbReference type="EC" id="3.3.2.6" evidence="13"/>
<feature type="binding site" evidence="12">
    <location>
        <position position="299"/>
    </location>
    <ligand>
        <name>Zn(2+)</name>
        <dbReference type="ChEBI" id="CHEBI:29105"/>
        <note>catalytic</note>
    </ligand>
</feature>
<dbReference type="NCBIfam" id="TIGR02411">
    <property type="entry name" value="leuko_A4_hydro"/>
    <property type="match status" value="1"/>
</dbReference>
<dbReference type="InterPro" id="IPR015211">
    <property type="entry name" value="Peptidase_M1_C"/>
</dbReference>
<dbReference type="OMA" id="CTALQWM"/>
<dbReference type="SMART" id="SM01263">
    <property type="entry name" value="Leuk-A4-hydro_C"/>
    <property type="match status" value="1"/>
</dbReference>
<dbReference type="InterPro" id="IPR045357">
    <property type="entry name" value="Aminopeptidase_N-like_N"/>
</dbReference>
<evidence type="ECO:0000256" key="6">
    <source>
        <dbReference type="ARBA" id="ARBA00022723"/>
    </source>
</evidence>
<gene>
    <name evidence="16" type="primary">LOC110987185</name>
</gene>
<dbReference type="UniPathway" id="UPA00878"/>
<dbReference type="AlphaFoldDB" id="A0A8B7ZKF2"/>
<dbReference type="GO" id="GO:0004301">
    <property type="term" value="F:epoxide hydrolase activity"/>
    <property type="evidence" value="ECO:0007669"/>
    <property type="project" value="TreeGrafter"/>
</dbReference>
<feature type="active site" description="Proton acceptor" evidence="10">
    <location>
        <position position="300"/>
    </location>
</feature>
<dbReference type="FunFam" id="1.10.390.10:FF:000003">
    <property type="entry name" value="Leukotriene A(4) hydrolase"/>
    <property type="match status" value="1"/>
</dbReference>
<sequence>MAACVEDECSFSEPQRVVTTNLSLLWDVNFTDRKLSGSVQLDLRILCDDVAYLVLDTSGIEVFSVCDESSGEKLDFHFAEPNKAIGTALHIKLPSRAQNKGAELRIKISYETAPSASALQWLKPPQTAGKKHPYLFSQCQAIHARSMVPCQDTPGVKAPYQAKVTVPRELVALMSAVRLGEEPCPTDASKTTYLFQQSVPIPSYLIAIVVGLLESRTIGPRSRVWSEKENVDQGAYEFAETEQMLKIAESLLGPYIWGQYDLLILPLSCPCGGMEHPCLTFVTPTILAGDRSLANVVAHEISHSWTGNLVTNCSWEHFWLNEGFTVFAERKIAGRMHGEKERHFEAIGGWKELQNAVDRFGVSSPNTHLVPRLKGVDPDDAFSTVPYEKGSTLLFYLETLVGSKEDFEAFLQSYINKYKYKSITTQQWKDYLFEYFHDKQSVFDVVDWDAWFFQPGMPPLKPDFDTTLSSCCTELCLRWCRAATSDLKSFTKDDIASLTSKQVIEVLSQLLLEPPLSREHIQAMEGTYRFGDSGNTEVVFRWFRLCIRAGYEPIIPKALDFAVKWGRLKFTRPIFRDLFKFPAARDQAIATFQQHKDEMHPITAEMISKDLQESQPTSG</sequence>
<evidence type="ECO:0000256" key="1">
    <source>
        <dbReference type="ARBA" id="ARBA00004496"/>
    </source>
</evidence>
<dbReference type="Gene3D" id="2.60.40.1730">
    <property type="entry name" value="tricorn interacting facor f3 domain"/>
    <property type="match status" value="1"/>
</dbReference>
<evidence type="ECO:0000256" key="3">
    <source>
        <dbReference type="ARBA" id="ARBA00010136"/>
    </source>
</evidence>
<evidence type="ECO:0000256" key="9">
    <source>
        <dbReference type="ARBA" id="ARBA00023049"/>
    </source>
</evidence>
<feature type="binding site" evidence="12">
    <location>
        <position position="303"/>
    </location>
    <ligand>
        <name>Zn(2+)</name>
        <dbReference type="ChEBI" id="CHEBI:29105"/>
        <note>catalytic</note>
    </ligand>
</feature>
<dbReference type="InterPro" id="IPR049980">
    <property type="entry name" value="LTA4H_cat"/>
</dbReference>
<dbReference type="GO" id="GO:0070006">
    <property type="term" value="F:metalloaminopeptidase activity"/>
    <property type="evidence" value="ECO:0007669"/>
    <property type="project" value="UniProtKB-ARBA"/>
</dbReference>
<dbReference type="PANTHER" id="PTHR45726">
    <property type="entry name" value="LEUKOTRIENE A-4 HYDROLASE"/>
    <property type="match status" value="1"/>
</dbReference>
<feature type="binding site" evidence="11">
    <location>
        <begin position="138"/>
        <end position="140"/>
    </location>
    <ligand>
        <name>a peptide</name>
        <dbReference type="ChEBI" id="CHEBI:60466"/>
    </ligand>
</feature>
<dbReference type="InterPro" id="IPR012777">
    <property type="entry name" value="LTA4H"/>
</dbReference>
<dbReference type="GO" id="GO:0043171">
    <property type="term" value="P:peptide catabolic process"/>
    <property type="evidence" value="ECO:0007669"/>
    <property type="project" value="TreeGrafter"/>
</dbReference>
<accession>A0A8B7ZKF2</accession>
<keyword evidence="13" id="KW-0434">Leukotriene biosynthesis</keyword>
<dbReference type="PANTHER" id="PTHR45726:SF3">
    <property type="entry name" value="LEUKOTRIENE A-4 HYDROLASE"/>
    <property type="match status" value="1"/>
</dbReference>
<dbReference type="GeneID" id="110987185"/>
<dbReference type="GO" id="GO:0008270">
    <property type="term" value="F:zinc ion binding"/>
    <property type="evidence" value="ECO:0007669"/>
    <property type="project" value="InterPro"/>
</dbReference>
<dbReference type="InterPro" id="IPR001930">
    <property type="entry name" value="Peptidase_M1"/>
</dbReference>
<keyword evidence="8 12" id="KW-0862">Zinc</keyword>
<keyword evidence="5 13" id="KW-0645">Protease</keyword>
<proteinExistence type="inferred from homology"/>
<evidence type="ECO:0000256" key="10">
    <source>
        <dbReference type="PIRSR" id="PIRSR612777-1"/>
    </source>
</evidence>
<evidence type="ECO:0000256" key="8">
    <source>
        <dbReference type="ARBA" id="ARBA00022833"/>
    </source>
</evidence>
<evidence type="ECO:0000256" key="13">
    <source>
        <dbReference type="RuleBase" id="RU361141"/>
    </source>
</evidence>
<keyword evidence="6 12" id="KW-0479">Metal-binding</keyword>
<feature type="active site" description="Proton donor" evidence="10">
    <location>
        <position position="387"/>
    </location>
</feature>
<comment type="similarity">
    <text evidence="3 13">Belongs to the peptidase M1 family.</text>
</comment>
<dbReference type="CTD" id="4048"/>
<comment type="catalytic activity">
    <reaction evidence="13">
        <text>leukotriene A4 + H2O = leukotriene B4</text>
        <dbReference type="Rhea" id="RHEA:22324"/>
        <dbReference type="ChEBI" id="CHEBI:15377"/>
        <dbReference type="ChEBI" id="CHEBI:57461"/>
        <dbReference type="ChEBI" id="CHEBI:57463"/>
        <dbReference type="EC" id="3.3.2.6"/>
    </reaction>
</comment>
<dbReference type="Pfam" id="PF01433">
    <property type="entry name" value="Peptidase_M1"/>
    <property type="match status" value="1"/>
</dbReference>
<dbReference type="InterPro" id="IPR034015">
    <property type="entry name" value="M1_LTA4H"/>
</dbReference>
<keyword evidence="4 13" id="KW-0963">Cytoplasm</keyword>
<dbReference type="GO" id="GO:0005634">
    <property type="term" value="C:nucleus"/>
    <property type="evidence" value="ECO:0007669"/>
    <property type="project" value="TreeGrafter"/>
</dbReference>
<dbReference type="Pfam" id="PF17900">
    <property type="entry name" value="Peptidase_M1_N"/>
    <property type="match status" value="1"/>
</dbReference>
<organism evidence="15 16">
    <name type="scientific">Acanthaster planci</name>
    <name type="common">Crown-of-thorns starfish</name>
    <dbReference type="NCBI Taxonomy" id="133434"/>
    <lineage>
        <taxon>Eukaryota</taxon>
        <taxon>Metazoa</taxon>
        <taxon>Echinodermata</taxon>
        <taxon>Eleutherozoa</taxon>
        <taxon>Asterozoa</taxon>
        <taxon>Asteroidea</taxon>
        <taxon>Valvatacea</taxon>
        <taxon>Valvatida</taxon>
        <taxon>Acanthasteridae</taxon>
        <taxon>Acanthaster</taxon>
    </lineage>
</organism>
<reference evidence="16" key="1">
    <citation type="submission" date="2025-08" db="UniProtKB">
        <authorList>
            <consortium name="RefSeq"/>
        </authorList>
    </citation>
    <scope>IDENTIFICATION</scope>
</reference>
<keyword evidence="9 13" id="KW-0482">Metalloprotease</keyword>
<evidence type="ECO:0000256" key="7">
    <source>
        <dbReference type="ARBA" id="ARBA00022801"/>
    </source>
</evidence>
<evidence type="ECO:0000313" key="16">
    <source>
        <dbReference type="RefSeq" id="XP_022105370.1"/>
    </source>
</evidence>
<dbReference type="Gene3D" id="3.30.2010.30">
    <property type="match status" value="1"/>
</dbReference>
<dbReference type="InterPro" id="IPR014782">
    <property type="entry name" value="Peptidase_M1_dom"/>
</dbReference>
<comment type="cofactor">
    <cofactor evidence="12 13">
        <name>Zn(2+)</name>
        <dbReference type="ChEBI" id="CHEBI:29105"/>
    </cofactor>
    <text evidence="12 13">Binds 1 zinc ion per subunit.</text>
</comment>
<dbReference type="SUPFAM" id="SSF48371">
    <property type="entry name" value="ARM repeat"/>
    <property type="match status" value="1"/>
</dbReference>
<dbReference type="GO" id="GO:0006508">
    <property type="term" value="P:proteolysis"/>
    <property type="evidence" value="ECO:0007669"/>
    <property type="project" value="UniProtKB-KW"/>
</dbReference>
<dbReference type="Pfam" id="PF09127">
    <property type="entry name" value="Leuk-A4-hydro_C"/>
    <property type="match status" value="1"/>
</dbReference>
<dbReference type="SUPFAM" id="SSF55486">
    <property type="entry name" value="Metalloproteases ('zincins'), catalytic domain"/>
    <property type="match status" value="1"/>
</dbReference>
<feature type="domain" description="Peptidase M1 leukotriene A4 hydrolase/aminopeptidase C-terminal" evidence="14">
    <location>
        <begin position="467"/>
        <end position="611"/>
    </location>
</feature>
<dbReference type="Proteomes" id="UP000694845">
    <property type="component" value="Unplaced"/>
</dbReference>
<evidence type="ECO:0000256" key="11">
    <source>
        <dbReference type="PIRSR" id="PIRSR612777-2"/>
    </source>
</evidence>